<dbReference type="Pfam" id="PF00293">
    <property type="entry name" value="NUDIX"/>
    <property type="match status" value="1"/>
</dbReference>
<dbReference type="EMBL" id="BAAARI010000038">
    <property type="protein sequence ID" value="GAA2590150.1"/>
    <property type="molecule type" value="Genomic_DNA"/>
</dbReference>
<dbReference type="InterPro" id="IPR000086">
    <property type="entry name" value="NUDIX_hydrolase_dom"/>
</dbReference>
<protein>
    <submittedName>
        <fullName evidence="2">NUDIX domain-containing protein</fullName>
    </submittedName>
</protein>
<sequence>MTAYSAGLLLFRPDTAEVLIAHMGGPFWQRKQAGAWSIPKGEYDPASEDPLAAAEREFREELGLTPPAGERVELGEFRYSSGKRLRVFALDADGFALVGMRFGEFALEWPPHSGRMESFPEVDRAEWVRVDDARDLLVAAQRPVLDALAPHLDR</sequence>
<proteinExistence type="predicted"/>
<accession>A0ABP6BVT1</accession>
<dbReference type="InterPro" id="IPR015797">
    <property type="entry name" value="NUDIX_hydrolase-like_dom_sf"/>
</dbReference>
<comment type="caution">
    <text evidence="2">The sequence shown here is derived from an EMBL/GenBank/DDBJ whole genome shotgun (WGS) entry which is preliminary data.</text>
</comment>
<reference evidence="3" key="1">
    <citation type="journal article" date="2019" name="Int. J. Syst. Evol. Microbiol.">
        <title>The Global Catalogue of Microorganisms (GCM) 10K type strain sequencing project: providing services to taxonomists for standard genome sequencing and annotation.</title>
        <authorList>
            <consortium name="The Broad Institute Genomics Platform"/>
            <consortium name="The Broad Institute Genome Sequencing Center for Infectious Disease"/>
            <person name="Wu L."/>
            <person name="Ma J."/>
        </authorList>
    </citation>
    <scope>NUCLEOTIDE SEQUENCE [LARGE SCALE GENOMIC DNA]</scope>
    <source>
        <strain evidence="3">JCM 16365</strain>
    </source>
</reference>
<organism evidence="2 3">
    <name type="scientific">Microbacterium binotii</name>
    <dbReference type="NCBI Taxonomy" id="462710"/>
    <lineage>
        <taxon>Bacteria</taxon>
        <taxon>Bacillati</taxon>
        <taxon>Actinomycetota</taxon>
        <taxon>Actinomycetes</taxon>
        <taxon>Micrococcales</taxon>
        <taxon>Microbacteriaceae</taxon>
        <taxon>Microbacterium</taxon>
    </lineage>
</organism>
<keyword evidence="3" id="KW-1185">Reference proteome</keyword>
<dbReference type="RefSeq" id="WP_344230946.1">
    <property type="nucleotide sequence ID" value="NZ_BAAARI010000038.1"/>
</dbReference>
<dbReference type="InterPro" id="IPR051325">
    <property type="entry name" value="Nudix_hydrolase_domain"/>
</dbReference>
<evidence type="ECO:0000313" key="3">
    <source>
        <dbReference type="Proteomes" id="UP001500274"/>
    </source>
</evidence>
<evidence type="ECO:0000259" key="1">
    <source>
        <dbReference type="PROSITE" id="PS51462"/>
    </source>
</evidence>
<dbReference type="PANTHER" id="PTHR21340:SF7">
    <property type="entry name" value="NUDIX HYDROLASE DOMAIN-CONTAINING PROTEIN"/>
    <property type="match status" value="1"/>
</dbReference>
<dbReference type="SUPFAM" id="SSF55811">
    <property type="entry name" value="Nudix"/>
    <property type="match status" value="1"/>
</dbReference>
<evidence type="ECO:0000313" key="2">
    <source>
        <dbReference type="EMBL" id="GAA2590150.1"/>
    </source>
</evidence>
<dbReference type="Proteomes" id="UP001500274">
    <property type="component" value="Unassembled WGS sequence"/>
</dbReference>
<dbReference type="Gene3D" id="3.90.79.10">
    <property type="entry name" value="Nucleoside Triphosphate Pyrophosphohydrolase"/>
    <property type="match status" value="1"/>
</dbReference>
<feature type="domain" description="Nudix hydrolase" evidence="1">
    <location>
        <begin position="1"/>
        <end position="150"/>
    </location>
</feature>
<dbReference type="PANTHER" id="PTHR21340">
    <property type="entry name" value="DIADENOSINE 5,5-P1,P4-TETRAPHOSPHATE PYROPHOSPHOHYDROLASE MUTT"/>
    <property type="match status" value="1"/>
</dbReference>
<gene>
    <name evidence="2" type="ORF">GCM10009862_30480</name>
</gene>
<dbReference type="PROSITE" id="PS51462">
    <property type="entry name" value="NUDIX"/>
    <property type="match status" value="1"/>
</dbReference>
<name>A0ABP6BVT1_9MICO</name>